<reference evidence="1 2" key="1">
    <citation type="submission" date="2021-06" db="EMBL/GenBank/DDBJ databases">
        <title>Caerostris extrusa draft genome.</title>
        <authorList>
            <person name="Kono N."/>
            <person name="Arakawa K."/>
        </authorList>
    </citation>
    <scope>NUCLEOTIDE SEQUENCE [LARGE SCALE GENOMIC DNA]</scope>
</reference>
<organism evidence="1 2">
    <name type="scientific">Caerostris extrusa</name>
    <name type="common">Bark spider</name>
    <name type="synonym">Caerostris bankana</name>
    <dbReference type="NCBI Taxonomy" id="172846"/>
    <lineage>
        <taxon>Eukaryota</taxon>
        <taxon>Metazoa</taxon>
        <taxon>Ecdysozoa</taxon>
        <taxon>Arthropoda</taxon>
        <taxon>Chelicerata</taxon>
        <taxon>Arachnida</taxon>
        <taxon>Araneae</taxon>
        <taxon>Araneomorphae</taxon>
        <taxon>Entelegynae</taxon>
        <taxon>Araneoidea</taxon>
        <taxon>Araneidae</taxon>
        <taxon>Caerostris</taxon>
    </lineage>
</organism>
<dbReference type="EMBL" id="BPLR01013610">
    <property type="protein sequence ID" value="GIY62334.1"/>
    <property type="molecule type" value="Genomic_DNA"/>
</dbReference>
<comment type="caution">
    <text evidence="1">The sequence shown here is derived from an EMBL/GenBank/DDBJ whole genome shotgun (WGS) entry which is preliminary data.</text>
</comment>
<dbReference type="AlphaFoldDB" id="A0AAV4UX52"/>
<accession>A0AAV4UX52</accession>
<sequence length="80" mass="9133">MSSMLRVTQYRMKTLITSTHHKVCSFPAAQHFENSDCTSGVKTLLMPFFNTAYTNAINPVEQPRPNHIELMQHDPNLSLL</sequence>
<protein>
    <submittedName>
        <fullName evidence="1">Uncharacterized protein</fullName>
    </submittedName>
</protein>
<evidence type="ECO:0000313" key="2">
    <source>
        <dbReference type="Proteomes" id="UP001054945"/>
    </source>
</evidence>
<gene>
    <name evidence="1" type="ORF">CEXT_295941</name>
</gene>
<name>A0AAV4UX52_CAEEX</name>
<proteinExistence type="predicted"/>
<dbReference type="Proteomes" id="UP001054945">
    <property type="component" value="Unassembled WGS sequence"/>
</dbReference>
<evidence type="ECO:0000313" key="1">
    <source>
        <dbReference type="EMBL" id="GIY62334.1"/>
    </source>
</evidence>
<keyword evidence="2" id="KW-1185">Reference proteome</keyword>